<proteinExistence type="predicted"/>
<dbReference type="AlphaFoldDB" id="A0AAN1FJ33"/>
<gene>
    <name evidence="3" type="ORF">BSZ05_17070</name>
</gene>
<dbReference type="RefSeq" id="WP_088877705.1">
    <property type="nucleotide sequence ID" value="NZ_CP018309.1"/>
</dbReference>
<sequence>MKNAWMLLALLFPSLASAHPGHSEVGFLSGMLHPLSGVDHVAAMMGIGLVCSLYFGRDKSMKWVSLSVLALSLVFGAGIAVTGFYIPMFESLIALSLVLVGVVLTFGVSGRQLSRWLVYMLASFACFHGYVHLFEMPTNAAVMLYILGFVAASAALYFVGFILGAQFESPESKKKAFLYSGSMYLAMTAMFLV</sequence>
<evidence type="ECO:0008006" key="5">
    <source>
        <dbReference type="Google" id="ProtNLM"/>
    </source>
</evidence>
<evidence type="ECO:0000313" key="3">
    <source>
        <dbReference type="EMBL" id="ASI91566.1"/>
    </source>
</evidence>
<feature type="transmembrane region" description="Helical" evidence="1">
    <location>
        <begin position="140"/>
        <end position="164"/>
    </location>
</feature>
<dbReference type="Pfam" id="PF04955">
    <property type="entry name" value="HupE_UreJ"/>
    <property type="match status" value="1"/>
</dbReference>
<accession>A0AAN1FJ33</accession>
<feature type="transmembrane region" description="Helical" evidence="1">
    <location>
        <begin position="116"/>
        <end position="134"/>
    </location>
</feature>
<feature type="transmembrane region" description="Helical" evidence="1">
    <location>
        <begin position="34"/>
        <end position="56"/>
    </location>
</feature>
<dbReference type="PIRSF" id="PIRSF016919">
    <property type="entry name" value="HupE_UreJ"/>
    <property type="match status" value="1"/>
</dbReference>
<protein>
    <recommendedName>
        <fullName evidence="5">Urease accessory protein</fullName>
    </recommendedName>
</protein>
<keyword evidence="1" id="KW-0812">Transmembrane</keyword>
<name>A0AAN1FJ33_9VIBR</name>
<evidence type="ECO:0000256" key="1">
    <source>
        <dbReference type="SAM" id="Phobius"/>
    </source>
</evidence>
<reference evidence="4" key="1">
    <citation type="submission" date="2016-12" db="EMBL/GenBank/DDBJ databases">
        <title>Comparative genomic analysis reveals the diversity, evolution, and environmental adaptation strategies of the genus Vibrio.</title>
        <authorList>
            <person name="Lin H."/>
            <person name="Wang X."/>
            <person name="Zhang X.-H."/>
        </authorList>
    </citation>
    <scope>NUCLEOTIDE SEQUENCE [LARGE SCALE GENOMIC DNA]</scope>
    <source>
        <strain evidence="4">QT6D1</strain>
    </source>
</reference>
<evidence type="ECO:0000313" key="4">
    <source>
        <dbReference type="Proteomes" id="UP000197092"/>
    </source>
</evidence>
<keyword evidence="2" id="KW-0732">Signal</keyword>
<keyword evidence="1" id="KW-0472">Membrane</keyword>
<dbReference type="InterPro" id="IPR007038">
    <property type="entry name" value="HupE_UreJ"/>
</dbReference>
<feature type="transmembrane region" description="Helical" evidence="1">
    <location>
        <begin position="176"/>
        <end position="192"/>
    </location>
</feature>
<dbReference type="EMBL" id="CP018309">
    <property type="protein sequence ID" value="ASI91566.1"/>
    <property type="molecule type" value="Genomic_DNA"/>
</dbReference>
<organism evidence="3 4">
    <name type="scientific">Vibrio mediterranei</name>
    <dbReference type="NCBI Taxonomy" id="689"/>
    <lineage>
        <taxon>Bacteria</taxon>
        <taxon>Pseudomonadati</taxon>
        <taxon>Pseudomonadota</taxon>
        <taxon>Gammaproteobacteria</taxon>
        <taxon>Vibrionales</taxon>
        <taxon>Vibrionaceae</taxon>
        <taxon>Vibrio</taxon>
    </lineage>
</organism>
<feature type="transmembrane region" description="Helical" evidence="1">
    <location>
        <begin position="92"/>
        <end position="109"/>
    </location>
</feature>
<feature type="transmembrane region" description="Helical" evidence="1">
    <location>
        <begin position="63"/>
        <end position="86"/>
    </location>
</feature>
<keyword evidence="1" id="KW-1133">Transmembrane helix</keyword>
<feature type="signal peptide" evidence="2">
    <location>
        <begin position="1"/>
        <end position="18"/>
    </location>
</feature>
<evidence type="ECO:0000256" key="2">
    <source>
        <dbReference type="SAM" id="SignalP"/>
    </source>
</evidence>
<dbReference type="Proteomes" id="UP000197092">
    <property type="component" value="Chromosome 2"/>
</dbReference>
<dbReference type="KEGG" id="vsh:BSZ05_17070"/>
<feature type="chain" id="PRO_5042811507" description="Urease accessory protein" evidence="2">
    <location>
        <begin position="19"/>
        <end position="193"/>
    </location>
</feature>